<evidence type="ECO:0000313" key="2">
    <source>
        <dbReference type="EMBL" id="AJD90802.1"/>
    </source>
</evidence>
<gene>
    <name evidence="2" type="ORF">JMA_14850</name>
</gene>
<dbReference type="EMBL" id="CP009416">
    <property type="protein sequence ID" value="AJD90802.1"/>
    <property type="molecule type" value="Genomic_DNA"/>
</dbReference>
<proteinExistence type="predicted"/>
<feature type="transmembrane region" description="Helical" evidence="1">
    <location>
        <begin position="165"/>
        <end position="183"/>
    </location>
</feature>
<evidence type="ECO:0000256" key="1">
    <source>
        <dbReference type="SAM" id="Phobius"/>
    </source>
</evidence>
<evidence type="ECO:0008006" key="4">
    <source>
        <dbReference type="Google" id="ProtNLM"/>
    </source>
</evidence>
<dbReference type="STRING" id="1508404.JMA_14850"/>
<keyword evidence="1" id="KW-1133">Transmembrane helix</keyword>
<accession>A0A0B5AQ75</accession>
<dbReference type="HOGENOM" id="CLU_666748_0_0_9"/>
<feature type="transmembrane region" description="Helical" evidence="1">
    <location>
        <begin position="134"/>
        <end position="153"/>
    </location>
</feature>
<reference evidence="2 3" key="1">
    <citation type="submission" date="2014-08" db="EMBL/GenBank/DDBJ databases">
        <title>Complete genome of a marine bacteria Jeotgalibacillus malaysiensis.</title>
        <authorList>
            <person name="Yaakop A.S."/>
            <person name="Chan K.-G."/>
            <person name="Goh K.M."/>
        </authorList>
    </citation>
    <scope>NUCLEOTIDE SEQUENCE [LARGE SCALE GENOMIC DNA]</scope>
    <source>
        <strain evidence="2 3">D5</strain>
    </source>
</reference>
<dbReference type="Proteomes" id="UP000031449">
    <property type="component" value="Chromosome"/>
</dbReference>
<organism evidence="2 3">
    <name type="scientific">Jeotgalibacillus malaysiensis</name>
    <dbReference type="NCBI Taxonomy" id="1508404"/>
    <lineage>
        <taxon>Bacteria</taxon>
        <taxon>Bacillati</taxon>
        <taxon>Bacillota</taxon>
        <taxon>Bacilli</taxon>
        <taxon>Bacillales</taxon>
        <taxon>Caryophanaceae</taxon>
        <taxon>Jeotgalibacillus</taxon>
    </lineage>
</organism>
<protein>
    <recommendedName>
        <fullName evidence="4">DUF4129 domain-containing protein</fullName>
    </recommendedName>
</protein>
<sequence>METVKRSVRLPFALVFDSLFPIMVLTAFAAGGIFPLHYGAIIIGVALAIISMVVSNVRQAGILMIATVFIAALLTAGWSVLPLMALSVYFVWRLLVRTYHYDSYEITTIQLILLMVVFLATYSFQLTYEIYSPAIIVISLVAGFILYSASPYFSSFTGKKALKLFGKWSALFLGCSMLIYFLIAPVKQLFITGTNQLINLITNFFEYTGINVSIPEISQEETETSEEGVPPEFEIYPDTETEDIIRVDTIEVVITIIAAIILLFIVVKAFKKFGNPVQTVKQVNEEPMLIKNDVKQPAKEKITAPNHAIRKEMLKLERKAQAKDAGRRKSETVREWFTRLNVRQAQAMAMIYEKIRYADEEITESEHKAFEQFVKDFEKRI</sequence>
<feature type="transmembrane region" description="Helical" evidence="1">
    <location>
        <begin position="252"/>
        <end position="270"/>
    </location>
</feature>
<evidence type="ECO:0000313" key="3">
    <source>
        <dbReference type="Proteomes" id="UP000031449"/>
    </source>
</evidence>
<keyword evidence="1" id="KW-0472">Membrane</keyword>
<feature type="transmembrane region" description="Helical" evidence="1">
    <location>
        <begin position="12"/>
        <end position="30"/>
    </location>
</feature>
<feature type="transmembrane region" description="Helical" evidence="1">
    <location>
        <begin position="62"/>
        <end position="92"/>
    </location>
</feature>
<dbReference type="OrthoDB" id="2453008at2"/>
<feature type="transmembrane region" description="Helical" evidence="1">
    <location>
        <begin position="36"/>
        <end position="55"/>
    </location>
</feature>
<keyword evidence="3" id="KW-1185">Reference proteome</keyword>
<keyword evidence="1" id="KW-0812">Transmembrane</keyword>
<dbReference type="BioCyc" id="JESP1508404:G14D9-10740-MONOMER"/>
<feature type="transmembrane region" description="Helical" evidence="1">
    <location>
        <begin position="104"/>
        <end position="122"/>
    </location>
</feature>
<dbReference type="AlphaFoldDB" id="A0A0B5AQ75"/>
<name>A0A0B5AQ75_9BACL</name>
<dbReference type="KEGG" id="jeo:JMA_14850"/>